<dbReference type="InterPro" id="IPR050726">
    <property type="entry name" value="mGluR"/>
</dbReference>
<reference evidence="9 11" key="1">
    <citation type="submission" date="2008-03" db="EMBL/GenBank/DDBJ databases">
        <title>Annotation of Ixodes scapularis.</title>
        <authorList>
            <consortium name="Ixodes scapularis Genome Project Consortium"/>
            <person name="Caler E."/>
            <person name="Hannick L.I."/>
            <person name="Bidwell S."/>
            <person name="Joardar V."/>
            <person name="Thiagarajan M."/>
            <person name="Amedeo P."/>
            <person name="Galinsky K.J."/>
            <person name="Schobel S."/>
            <person name="Inman J."/>
            <person name="Hostetler J."/>
            <person name="Miller J."/>
            <person name="Hammond M."/>
            <person name="Megy K."/>
            <person name="Lawson D."/>
            <person name="Kodira C."/>
            <person name="Sutton G."/>
            <person name="Meyer J."/>
            <person name="Hill C.A."/>
            <person name="Birren B."/>
            <person name="Nene V."/>
            <person name="Collins F."/>
            <person name="Alarcon-Chaidez F."/>
            <person name="Wikel S."/>
            <person name="Strausberg R."/>
        </authorList>
    </citation>
    <scope>NUCLEOTIDE SEQUENCE [LARGE SCALE GENOMIC DNA]</scope>
    <source>
        <strain evidence="11">Wikel</strain>
        <strain evidence="9">Wikel colony</strain>
    </source>
</reference>
<feature type="signal peptide" evidence="7">
    <location>
        <begin position="1"/>
        <end position="30"/>
    </location>
</feature>
<keyword evidence="5 9" id="KW-0675">Receptor</keyword>
<dbReference type="EMBL" id="DS686939">
    <property type="protein sequence ID" value="EEC04462.1"/>
    <property type="molecule type" value="Genomic_DNA"/>
</dbReference>
<keyword evidence="6" id="KW-0325">Glycoprotein</keyword>
<dbReference type="STRING" id="6945.B7PCZ0"/>
<dbReference type="VEuPathDB" id="VectorBase:ISCP_029721"/>
<dbReference type="InterPro" id="IPR028082">
    <property type="entry name" value="Peripla_BP_I"/>
</dbReference>
<dbReference type="PANTHER" id="PTHR24060">
    <property type="entry name" value="METABOTROPIC GLUTAMATE RECEPTOR"/>
    <property type="match status" value="1"/>
</dbReference>
<dbReference type="Pfam" id="PF01094">
    <property type="entry name" value="ANF_receptor"/>
    <property type="match status" value="1"/>
</dbReference>
<evidence type="ECO:0000256" key="3">
    <source>
        <dbReference type="ARBA" id="ARBA00022989"/>
    </source>
</evidence>
<evidence type="ECO:0000256" key="7">
    <source>
        <dbReference type="SAM" id="SignalP"/>
    </source>
</evidence>
<dbReference type="HOGENOM" id="CLU_1671256_0_0_1"/>
<proteinExistence type="predicted"/>
<organism>
    <name type="scientific">Ixodes scapularis</name>
    <name type="common">Black-legged tick</name>
    <name type="synonym">Deer tick</name>
    <dbReference type="NCBI Taxonomy" id="6945"/>
    <lineage>
        <taxon>Eukaryota</taxon>
        <taxon>Metazoa</taxon>
        <taxon>Ecdysozoa</taxon>
        <taxon>Arthropoda</taxon>
        <taxon>Chelicerata</taxon>
        <taxon>Arachnida</taxon>
        <taxon>Acari</taxon>
        <taxon>Parasitiformes</taxon>
        <taxon>Ixodida</taxon>
        <taxon>Ixodoidea</taxon>
        <taxon>Ixodidae</taxon>
        <taxon>Ixodinae</taxon>
        <taxon>Ixodes</taxon>
    </lineage>
</organism>
<feature type="domain" description="Receptor ligand binding region" evidence="8">
    <location>
        <begin position="84"/>
        <end position="132"/>
    </location>
</feature>
<dbReference type="EnsemblMetazoa" id="ISCW002379-RA">
    <property type="protein sequence ID" value="ISCW002379-PA"/>
    <property type="gene ID" value="ISCW002379"/>
</dbReference>
<dbReference type="InterPro" id="IPR001828">
    <property type="entry name" value="ANF_lig-bd_rcpt"/>
</dbReference>
<dbReference type="SUPFAM" id="SSF53822">
    <property type="entry name" value="Periplasmic binding protein-like I"/>
    <property type="match status" value="1"/>
</dbReference>
<accession>B7PCZ0</accession>
<keyword evidence="7" id="KW-0732">Signal</keyword>
<dbReference type="GO" id="GO:0004930">
    <property type="term" value="F:G protein-coupled receptor activity"/>
    <property type="evidence" value="ECO:0007669"/>
    <property type="project" value="InterPro"/>
</dbReference>
<name>B7PCZ0_IXOSC</name>
<dbReference type="VEuPathDB" id="VectorBase:ISCI002379"/>
<evidence type="ECO:0000313" key="10">
    <source>
        <dbReference type="EnsemblMetazoa" id="ISCW002379-PA"/>
    </source>
</evidence>
<keyword evidence="3" id="KW-1133">Transmembrane helix</keyword>
<keyword evidence="11" id="KW-1185">Reference proteome</keyword>
<dbReference type="Proteomes" id="UP000001555">
    <property type="component" value="Unassembled WGS sequence"/>
</dbReference>
<evidence type="ECO:0000313" key="9">
    <source>
        <dbReference type="EMBL" id="EEC04462.1"/>
    </source>
</evidence>
<dbReference type="Gene3D" id="3.40.50.2300">
    <property type="match status" value="1"/>
</dbReference>
<comment type="subcellular location">
    <subcellularLocation>
        <location evidence="1">Membrane</location>
        <topology evidence="1">Multi-pass membrane protein</topology>
    </subcellularLocation>
</comment>
<dbReference type="AlphaFoldDB" id="B7PCZ0"/>
<dbReference type="PRINTS" id="PR00248">
    <property type="entry name" value="GPCRMGR"/>
</dbReference>
<dbReference type="EMBL" id="ABJB010798517">
    <property type="status" value="NOT_ANNOTATED_CDS"/>
    <property type="molecule type" value="Genomic_DNA"/>
</dbReference>
<dbReference type="InterPro" id="IPR000337">
    <property type="entry name" value="GPCR_3"/>
</dbReference>
<evidence type="ECO:0000313" key="11">
    <source>
        <dbReference type="Proteomes" id="UP000001555"/>
    </source>
</evidence>
<protein>
    <submittedName>
        <fullName evidence="9 10">Glutamate receptor, metabotropic, putative</fullName>
    </submittedName>
</protein>
<feature type="chain" id="PRO_5010826029" evidence="7">
    <location>
        <begin position="31"/>
        <end position="158"/>
    </location>
</feature>
<keyword evidence="4" id="KW-0472">Membrane</keyword>
<evidence type="ECO:0000256" key="2">
    <source>
        <dbReference type="ARBA" id="ARBA00022692"/>
    </source>
</evidence>
<dbReference type="PaxDb" id="6945-B7PCZ0"/>
<evidence type="ECO:0000256" key="6">
    <source>
        <dbReference type="ARBA" id="ARBA00023180"/>
    </source>
</evidence>
<evidence type="ECO:0000256" key="5">
    <source>
        <dbReference type="ARBA" id="ARBA00023170"/>
    </source>
</evidence>
<dbReference type="InParanoid" id="B7PCZ0"/>
<reference evidence="10" key="2">
    <citation type="submission" date="2020-05" db="UniProtKB">
        <authorList>
            <consortium name="EnsemblMetazoa"/>
        </authorList>
    </citation>
    <scope>IDENTIFICATION</scope>
    <source>
        <strain evidence="10">wikel</strain>
    </source>
</reference>
<evidence type="ECO:0000256" key="4">
    <source>
        <dbReference type="ARBA" id="ARBA00023136"/>
    </source>
</evidence>
<evidence type="ECO:0000259" key="8">
    <source>
        <dbReference type="Pfam" id="PF01094"/>
    </source>
</evidence>
<keyword evidence="2" id="KW-0812">Transmembrane</keyword>
<sequence length="158" mass="17449">MERALTRPAPWRPLPWQQAGLFLLVLAVLAGPGPGSTASLNFTWPVKRAVVVDGDVVLGALMMVHEREDRLTCGRIMPQGGIQALECMLFTLDWVNQQPDILPGFNLGAYVLDDCDKDTYGLEQAVDFIKGECRQRVRRARFGGKGLARGDPVAPFDR</sequence>
<dbReference type="GO" id="GO:0016020">
    <property type="term" value="C:membrane"/>
    <property type="evidence" value="ECO:0007669"/>
    <property type="project" value="UniProtKB-SubCell"/>
</dbReference>
<gene>
    <name evidence="9" type="ORF">IscW_ISCW002379</name>
</gene>
<dbReference type="OrthoDB" id="9987222at2759"/>
<evidence type="ECO:0000256" key="1">
    <source>
        <dbReference type="ARBA" id="ARBA00004141"/>
    </source>
</evidence>
<dbReference type="VEuPathDB" id="VectorBase:ISCW002379"/>